<dbReference type="Pfam" id="PF07719">
    <property type="entry name" value="TPR_2"/>
    <property type="match status" value="1"/>
</dbReference>
<sequence>MNLEEKYKTGDALNPFDPASYNLGADGVQARIQNGTSPLSGKQFEKLFGDPSKMKFLLDMVQNDLEECERTGEDPRARMMREKREWAEADAKSAKLKTFGNDAFKKGEYQDAFVIYSACTEYSPQEPLYTLNRAAAALKLKLYTVAVDDASYTLEREYNETKAYFRRGQAYCALGHFKKAREDLQAALTLQPGDGSVIREIETLDRVEKLSQDEKAEWIGQQEGKTLADIFEGKLNVLMKKRVAELVE</sequence>
<keyword evidence="1" id="KW-0677">Repeat</keyword>
<accession>A0AAW0E7Q2</accession>
<dbReference type="InterPro" id="IPR019734">
    <property type="entry name" value="TPR_rpt"/>
</dbReference>
<reference evidence="4 5" key="1">
    <citation type="submission" date="2024-01" db="EMBL/GenBank/DDBJ databases">
        <title>A draft genome for a cacao thread blight-causing isolate of Paramarasmius palmivorus.</title>
        <authorList>
            <person name="Baruah I.K."/>
            <person name="Bukari Y."/>
            <person name="Amoako-Attah I."/>
            <person name="Meinhardt L.W."/>
            <person name="Bailey B.A."/>
            <person name="Cohen S.P."/>
        </authorList>
    </citation>
    <scope>NUCLEOTIDE SEQUENCE [LARGE SCALE GENOMIC DNA]</scope>
    <source>
        <strain evidence="4 5">GH-12</strain>
    </source>
</reference>
<dbReference type="InterPro" id="IPR013105">
    <property type="entry name" value="TPR_2"/>
</dbReference>
<comment type="caution">
    <text evidence="4">The sequence shown here is derived from an EMBL/GenBank/DDBJ whole genome shotgun (WGS) entry which is preliminary data.</text>
</comment>
<dbReference type="PROSITE" id="PS50293">
    <property type="entry name" value="TPR_REGION"/>
    <property type="match status" value="1"/>
</dbReference>
<keyword evidence="5" id="KW-1185">Reference proteome</keyword>
<dbReference type="InterPro" id="IPR051966">
    <property type="entry name" value="RPAP3"/>
</dbReference>
<evidence type="ECO:0000313" key="5">
    <source>
        <dbReference type="Proteomes" id="UP001383192"/>
    </source>
</evidence>
<name>A0AAW0E7Q2_9AGAR</name>
<dbReference type="PANTHER" id="PTHR46423:SF1">
    <property type="entry name" value="RNA POLYMERASE II-ASSOCIATED PROTEIN 3"/>
    <property type="match status" value="1"/>
</dbReference>
<keyword evidence="2 3" id="KW-0802">TPR repeat</keyword>
<dbReference type="Gene3D" id="1.25.40.10">
    <property type="entry name" value="Tetratricopeptide repeat domain"/>
    <property type="match status" value="1"/>
</dbReference>
<protein>
    <recommendedName>
        <fullName evidence="6">TPR-like protein</fullName>
    </recommendedName>
</protein>
<dbReference type="SUPFAM" id="SSF48452">
    <property type="entry name" value="TPR-like"/>
    <property type="match status" value="1"/>
</dbReference>
<dbReference type="Proteomes" id="UP001383192">
    <property type="component" value="Unassembled WGS sequence"/>
</dbReference>
<dbReference type="EMBL" id="JAYKXP010000003">
    <property type="protein sequence ID" value="KAK7060295.1"/>
    <property type="molecule type" value="Genomic_DNA"/>
</dbReference>
<evidence type="ECO:0000313" key="4">
    <source>
        <dbReference type="EMBL" id="KAK7060295.1"/>
    </source>
</evidence>
<dbReference type="SMART" id="SM00028">
    <property type="entry name" value="TPR"/>
    <property type="match status" value="2"/>
</dbReference>
<proteinExistence type="predicted"/>
<dbReference type="GO" id="GO:0101031">
    <property type="term" value="C:protein folding chaperone complex"/>
    <property type="evidence" value="ECO:0007669"/>
    <property type="project" value="TreeGrafter"/>
</dbReference>
<dbReference type="PROSITE" id="PS50005">
    <property type="entry name" value="TPR"/>
    <property type="match status" value="1"/>
</dbReference>
<dbReference type="InterPro" id="IPR011990">
    <property type="entry name" value="TPR-like_helical_dom_sf"/>
</dbReference>
<evidence type="ECO:0000256" key="1">
    <source>
        <dbReference type="ARBA" id="ARBA00022737"/>
    </source>
</evidence>
<dbReference type="PANTHER" id="PTHR46423">
    <property type="entry name" value="RNA POLYMERASE II-ASSOCIATED PROTEIN 3"/>
    <property type="match status" value="1"/>
</dbReference>
<organism evidence="4 5">
    <name type="scientific">Paramarasmius palmivorus</name>
    <dbReference type="NCBI Taxonomy" id="297713"/>
    <lineage>
        <taxon>Eukaryota</taxon>
        <taxon>Fungi</taxon>
        <taxon>Dikarya</taxon>
        <taxon>Basidiomycota</taxon>
        <taxon>Agaricomycotina</taxon>
        <taxon>Agaricomycetes</taxon>
        <taxon>Agaricomycetidae</taxon>
        <taxon>Agaricales</taxon>
        <taxon>Marasmiineae</taxon>
        <taxon>Marasmiaceae</taxon>
        <taxon>Paramarasmius</taxon>
    </lineage>
</organism>
<gene>
    <name evidence="4" type="ORF">VNI00_001060</name>
</gene>
<evidence type="ECO:0008006" key="6">
    <source>
        <dbReference type="Google" id="ProtNLM"/>
    </source>
</evidence>
<evidence type="ECO:0000256" key="3">
    <source>
        <dbReference type="PROSITE-ProRule" id="PRU00339"/>
    </source>
</evidence>
<dbReference type="AlphaFoldDB" id="A0AAW0E7Q2"/>
<evidence type="ECO:0000256" key="2">
    <source>
        <dbReference type="ARBA" id="ARBA00022803"/>
    </source>
</evidence>
<feature type="repeat" description="TPR" evidence="3">
    <location>
        <begin position="161"/>
        <end position="194"/>
    </location>
</feature>